<evidence type="ECO:0000313" key="1">
    <source>
        <dbReference type="EMBL" id="KAH9327867.1"/>
    </source>
</evidence>
<dbReference type="AlphaFoldDB" id="A0AA38GRU5"/>
<proteinExistence type="predicted"/>
<evidence type="ECO:0000313" key="2">
    <source>
        <dbReference type="Proteomes" id="UP000824469"/>
    </source>
</evidence>
<dbReference type="EMBL" id="JAHRHJ020000002">
    <property type="protein sequence ID" value="KAH9327867.1"/>
    <property type="molecule type" value="Genomic_DNA"/>
</dbReference>
<dbReference type="Proteomes" id="UP000824469">
    <property type="component" value="Unassembled WGS sequence"/>
</dbReference>
<reference evidence="1 2" key="1">
    <citation type="journal article" date="2021" name="Nat. Plants">
        <title>The Taxus genome provides insights into paclitaxel biosynthesis.</title>
        <authorList>
            <person name="Xiong X."/>
            <person name="Gou J."/>
            <person name="Liao Q."/>
            <person name="Li Y."/>
            <person name="Zhou Q."/>
            <person name="Bi G."/>
            <person name="Li C."/>
            <person name="Du R."/>
            <person name="Wang X."/>
            <person name="Sun T."/>
            <person name="Guo L."/>
            <person name="Liang H."/>
            <person name="Lu P."/>
            <person name="Wu Y."/>
            <person name="Zhang Z."/>
            <person name="Ro D.K."/>
            <person name="Shang Y."/>
            <person name="Huang S."/>
            <person name="Yan J."/>
        </authorList>
    </citation>
    <scope>NUCLEOTIDE SEQUENCE [LARGE SCALE GENOMIC DNA]</scope>
    <source>
        <strain evidence="1">Ta-2019</strain>
    </source>
</reference>
<protein>
    <submittedName>
        <fullName evidence="1">Uncharacterized protein</fullName>
    </submittedName>
</protein>
<accession>A0AA38GRU5</accession>
<sequence length="70" mass="7775">MLVCAPSNAVTDELLQRVLDGEMKVYCPAVARVGVVLIKSCCTGRNLGGAEQNFSWERREEAFGRFLQLQ</sequence>
<gene>
    <name evidence="1" type="ORF">KI387_044359</name>
</gene>
<comment type="caution">
    <text evidence="1">The sequence shown here is derived from an EMBL/GenBank/DDBJ whole genome shotgun (WGS) entry which is preliminary data.</text>
</comment>
<name>A0AA38GRU5_TAXCH</name>
<feature type="non-terminal residue" evidence="1">
    <location>
        <position position="70"/>
    </location>
</feature>
<keyword evidence="2" id="KW-1185">Reference proteome</keyword>
<organism evidence="1 2">
    <name type="scientific">Taxus chinensis</name>
    <name type="common">Chinese yew</name>
    <name type="synonym">Taxus wallichiana var. chinensis</name>
    <dbReference type="NCBI Taxonomy" id="29808"/>
    <lineage>
        <taxon>Eukaryota</taxon>
        <taxon>Viridiplantae</taxon>
        <taxon>Streptophyta</taxon>
        <taxon>Embryophyta</taxon>
        <taxon>Tracheophyta</taxon>
        <taxon>Spermatophyta</taxon>
        <taxon>Pinopsida</taxon>
        <taxon>Pinidae</taxon>
        <taxon>Conifers II</taxon>
        <taxon>Cupressales</taxon>
        <taxon>Taxaceae</taxon>
        <taxon>Taxus</taxon>
    </lineage>
</organism>